<accession>A0A0K8J559</accession>
<dbReference type="Proteomes" id="UP000196053">
    <property type="component" value="Chromosome I"/>
</dbReference>
<dbReference type="KEGG" id="hsd:SD1D_1245"/>
<proteinExistence type="predicted"/>
<name>A0A0K8J559_9FIRM</name>
<sequence length="163" mass="18642">MLFTEKGDKSLPTIILLHGNGLSDWSWDRVVKELQEEYHIVTPIIDGHGEDFETEFTSIEDSADKLIQYIDRYQYGKVFAIGGCTLGAQIVIDILSKRNDIAQYAIIESPLIYPIKLPSSTMNSLSFKVAYKLAKKSWFAKLQAKSLNIPKELYDKFFEDNKK</sequence>
<evidence type="ECO:0000313" key="3">
    <source>
        <dbReference type="Proteomes" id="UP000196053"/>
    </source>
</evidence>
<reference evidence="3" key="1">
    <citation type="submission" date="2015-09" db="EMBL/GenBank/DDBJ databases">
        <authorList>
            <person name="Wibberg D."/>
        </authorList>
    </citation>
    <scope>NUCLEOTIDE SEQUENCE [LARGE SCALE GENOMIC DNA]</scope>
    <source>
        <strain evidence="3">SD1D</strain>
    </source>
</reference>
<organism evidence="2 3">
    <name type="scientific">Herbinix luporum</name>
    <dbReference type="NCBI Taxonomy" id="1679721"/>
    <lineage>
        <taxon>Bacteria</taxon>
        <taxon>Bacillati</taxon>
        <taxon>Bacillota</taxon>
        <taxon>Clostridia</taxon>
        <taxon>Lachnospirales</taxon>
        <taxon>Lachnospiraceae</taxon>
        <taxon>Herbinix</taxon>
    </lineage>
</organism>
<dbReference type="EMBL" id="LN879430">
    <property type="protein sequence ID" value="CUH92791.1"/>
    <property type="molecule type" value="Genomic_DNA"/>
</dbReference>
<dbReference type="InterPro" id="IPR000073">
    <property type="entry name" value="AB_hydrolase_1"/>
</dbReference>
<evidence type="ECO:0000313" key="2">
    <source>
        <dbReference type="EMBL" id="CUH92791.1"/>
    </source>
</evidence>
<dbReference type="AlphaFoldDB" id="A0A0K8J559"/>
<protein>
    <recommendedName>
        <fullName evidence="1">AB hydrolase-1 domain-containing protein</fullName>
    </recommendedName>
</protein>
<gene>
    <name evidence="2" type="ORF">SD1D_1245</name>
</gene>
<keyword evidence="3" id="KW-1185">Reference proteome</keyword>
<dbReference type="OrthoDB" id="1643507at2"/>
<feature type="domain" description="AB hydrolase-1" evidence="1">
    <location>
        <begin position="14"/>
        <end position="117"/>
    </location>
</feature>
<dbReference type="Gene3D" id="3.40.50.1820">
    <property type="entry name" value="alpha/beta hydrolase"/>
    <property type="match status" value="1"/>
</dbReference>
<dbReference type="Pfam" id="PF12697">
    <property type="entry name" value="Abhydrolase_6"/>
    <property type="match status" value="1"/>
</dbReference>
<dbReference type="RefSeq" id="WP_058258130.1">
    <property type="nucleotide sequence ID" value="NZ_DUPS01000063.1"/>
</dbReference>
<dbReference type="InterPro" id="IPR029058">
    <property type="entry name" value="AB_hydrolase_fold"/>
</dbReference>
<dbReference type="SUPFAM" id="SSF53474">
    <property type="entry name" value="alpha/beta-Hydrolases"/>
    <property type="match status" value="1"/>
</dbReference>
<evidence type="ECO:0000259" key="1">
    <source>
        <dbReference type="Pfam" id="PF12697"/>
    </source>
</evidence>